<dbReference type="InterPro" id="IPR050627">
    <property type="entry name" value="Nitroreductase/BluB"/>
</dbReference>
<dbReference type="Proteomes" id="UP000224915">
    <property type="component" value="Unassembled WGS sequence"/>
</dbReference>
<dbReference type="GO" id="GO:0016491">
    <property type="term" value="F:oxidoreductase activity"/>
    <property type="evidence" value="ECO:0007669"/>
    <property type="project" value="InterPro"/>
</dbReference>
<dbReference type="SUPFAM" id="SSF55469">
    <property type="entry name" value="FMN-dependent nitroreductase-like"/>
    <property type="match status" value="1"/>
</dbReference>
<dbReference type="PANTHER" id="PTHR23026:SF123">
    <property type="entry name" value="NAD(P)H NITROREDUCTASE RV3131-RELATED"/>
    <property type="match status" value="1"/>
</dbReference>
<feature type="domain" description="Nitroreductase" evidence="1">
    <location>
        <begin position="204"/>
        <end position="288"/>
    </location>
</feature>
<reference evidence="2 3" key="1">
    <citation type="submission" date="2017-10" db="EMBL/GenBank/DDBJ databases">
        <title>Sequencing the genomes of 1000 actinobacteria strains.</title>
        <authorList>
            <person name="Klenk H.-P."/>
        </authorList>
    </citation>
    <scope>NUCLEOTIDE SEQUENCE [LARGE SCALE GENOMIC DNA]</scope>
    <source>
        <strain evidence="2 3">DSM 21801</strain>
    </source>
</reference>
<proteinExistence type="predicted"/>
<organism evidence="2 3">
    <name type="scientific">Serinibacter salmoneus</name>
    <dbReference type="NCBI Taxonomy" id="556530"/>
    <lineage>
        <taxon>Bacteria</taxon>
        <taxon>Bacillati</taxon>
        <taxon>Actinomycetota</taxon>
        <taxon>Actinomycetes</taxon>
        <taxon>Micrococcales</taxon>
        <taxon>Beutenbergiaceae</taxon>
        <taxon>Serinibacter</taxon>
    </lineage>
</organism>
<dbReference type="Gene3D" id="3.40.109.10">
    <property type="entry name" value="NADH Oxidase"/>
    <property type="match status" value="1"/>
</dbReference>
<dbReference type="AlphaFoldDB" id="A0A2A9CXE1"/>
<gene>
    <name evidence="2" type="ORF">ATL40_0648</name>
</gene>
<evidence type="ECO:0000313" key="2">
    <source>
        <dbReference type="EMBL" id="PFG19094.1"/>
    </source>
</evidence>
<dbReference type="PANTHER" id="PTHR23026">
    <property type="entry name" value="NADPH NITROREDUCTASE"/>
    <property type="match status" value="1"/>
</dbReference>
<dbReference type="CDD" id="cd02062">
    <property type="entry name" value="Nitro_FMN_reductase"/>
    <property type="match status" value="1"/>
</dbReference>
<dbReference type="EMBL" id="PDJD01000001">
    <property type="protein sequence ID" value="PFG19094.1"/>
    <property type="molecule type" value="Genomic_DNA"/>
</dbReference>
<sequence length="311" mass="34199">MLSRVSLMGRTLFDRANGYREALMDAVRFARFSGPPDSAVPNELDDTALETQLVKDYHRVEKGLSLREPKRPFGAAVEARLARLLPAGLQSDSSHAAAAAGHGVIALDALRQWNDESRVSDEVAPVPAPFAGESPATVSQRFTSRRSVRDYDLSRVVPSDVLDAALDCFQSAPSVCNRQAARLHLYRDRGMIERLLELQGGGSGFSRDVPYVAVLTARLSLFSGAGERNQAWIDGSLAGMAFVSGLHEMGVSSCMLNWSKRNVHSAKLRNLTDIPEEEEIMCLIAFGYAREGARVARSPRRRRDDVVVSWR</sequence>
<comment type="caution">
    <text evidence="2">The sequence shown here is derived from an EMBL/GenBank/DDBJ whole genome shotgun (WGS) entry which is preliminary data.</text>
</comment>
<keyword evidence="3" id="KW-1185">Reference proteome</keyword>
<dbReference type="OrthoDB" id="9811182at2"/>
<accession>A0A2A9CXE1</accession>
<evidence type="ECO:0000259" key="1">
    <source>
        <dbReference type="Pfam" id="PF00881"/>
    </source>
</evidence>
<name>A0A2A9CXE1_9MICO</name>
<protein>
    <submittedName>
        <fullName evidence="2">Nitroreductase</fullName>
    </submittedName>
</protein>
<evidence type="ECO:0000313" key="3">
    <source>
        <dbReference type="Proteomes" id="UP000224915"/>
    </source>
</evidence>
<dbReference type="InterPro" id="IPR000415">
    <property type="entry name" value="Nitroreductase-like"/>
</dbReference>
<dbReference type="Pfam" id="PF00881">
    <property type="entry name" value="Nitroreductase"/>
    <property type="match status" value="2"/>
</dbReference>
<feature type="domain" description="Nitroreductase" evidence="1">
    <location>
        <begin position="144"/>
        <end position="197"/>
    </location>
</feature>
<dbReference type="InterPro" id="IPR029479">
    <property type="entry name" value="Nitroreductase"/>
</dbReference>